<keyword evidence="5" id="KW-0804">Transcription</keyword>
<dbReference type="PANTHER" id="PTHR32071">
    <property type="entry name" value="TRANSCRIPTIONAL REGULATORY PROTEIN"/>
    <property type="match status" value="1"/>
</dbReference>
<keyword evidence="1" id="KW-0547">Nucleotide-binding</keyword>
<organism evidence="7 8">
    <name type="scientific">Dethiosulfatibacter aminovorans DSM 17477</name>
    <dbReference type="NCBI Taxonomy" id="1121476"/>
    <lineage>
        <taxon>Bacteria</taxon>
        <taxon>Bacillati</taxon>
        <taxon>Bacillota</taxon>
        <taxon>Tissierellia</taxon>
        <taxon>Dethiosulfatibacter</taxon>
    </lineage>
</organism>
<dbReference type="SMART" id="SM00382">
    <property type="entry name" value="AAA"/>
    <property type="match status" value="1"/>
</dbReference>
<feature type="domain" description="Sigma-54 factor interaction" evidence="6">
    <location>
        <begin position="305"/>
        <end position="535"/>
    </location>
</feature>
<dbReference type="InterPro" id="IPR009057">
    <property type="entry name" value="Homeodomain-like_sf"/>
</dbReference>
<dbReference type="GO" id="GO:0005524">
    <property type="term" value="F:ATP binding"/>
    <property type="evidence" value="ECO:0007669"/>
    <property type="project" value="UniProtKB-KW"/>
</dbReference>
<keyword evidence="2" id="KW-0067">ATP-binding</keyword>
<dbReference type="InterPro" id="IPR025943">
    <property type="entry name" value="Sigma_54_int_dom_ATP-bd_2"/>
</dbReference>
<dbReference type="InterPro" id="IPR000014">
    <property type="entry name" value="PAS"/>
</dbReference>
<dbReference type="Gene3D" id="3.30.450.20">
    <property type="entry name" value="PAS domain"/>
    <property type="match status" value="1"/>
</dbReference>
<dbReference type="PROSITE" id="PS00688">
    <property type="entry name" value="SIGMA54_INTERACT_3"/>
    <property type="match status" value="1"/>
</dbReference>
<dbReference type="EMBL" id="FQZL01000014">
    <property type="protein sequence ID" value="SHJ23757.1"/>
    <property type="molecule type" value="Genomic_DNA"/>
</dbReference>
<dbReference type="SUPFAM" id="SSF55785">
    <property type="entry name" value="PYP-like sensor domain (PAS domain)"/>
    <property type="match status" value="1"/>
</dbReference>
<dbReference type="Gene3D" id="1.10.10.60">
    <property type="entry name" value="Homeodomain-like"/>
    <property type="match status" value="1"/>
</dbReference>
<dbReference type="Pfam" id="PF13188">
    <property type="entry name" value="PAS_8"/>
    <property type="match status" value="1"/>
</dbReference>
<dbReference type="InterPro" id="IPR002078">
    <property type="entry name" value="Sigma_54_int"/>
</dbReference>
<dbReference type="InterPro" id="IPR025662">
    <property type="entry name" value="Sigma_54_int_dom_ATP-bd_1"/>
</dbReference>
<dbReference type="PROSITE" id="PS50045">
    <property type="entry name" value="SIGMA54_INTERACT_4"/>
    <property type="match status" value="1"/>
</dbReference>
<evidence type="ECO:0000256" key="1">
    <source>
        <dbReference type="ARBA" id="ARBA00022741"/>
    </source>
</evidence>
<dbReference type="InterPro" id="IPR003593">
    <property type="entry name" value="AAA+_ATPase"/>
</dbReference>
<evidence type="ECO:0000313" key="8">
    <source>
        <dbReference type="Proteomes" id="UP000184052"/>
    </source>
</evidence>
<dbReference type="InterPro" id="IPR035965">
    <property type="entry name" value="PAS-like_dom_sf"/>
</dbReference>
<dbReference type="GO" id="GO:0003677">
    <property type="term" value="F:DNA binding"/>
    <property type="evidence" value="ECO:0007669"/>
    <property type="project" value="UniProtKB-KW"/>
</dbReference>
<evidence type="ECO:0000313" key="7">
    <source>
        <dbReference type="EMBL" id="SHJ23757.1"/>
    </source>
</evidence>
<dbReference type="Pfam" id="PF25601">
    <property type="entry name" value="AAA_lid_14"/>
    <property type="match status" value="1"/>
</dbReference>
<keyword evidence="4 7" id="KW-0238">DNA-binding</keyword>
<dbReference type="AlphaFoldDB" id="A0A1M6HNH6"/>
<dbReference type="PROSITE" id="PS00676">
    <property type="entry name" value="SIGMA54_INTERACT_2"/>
    <property type="match status" value="1"/>
</dbReference>
<dbReference type="Gene3D" id="3.40.50.300">
    <property type="entry name" value="P-loop containing nucleotide triphosphate hydrolases"/>
    <property type="match status" value="1"/>
</dbReference>
<dbReference type="FunFam" id="3.40.50.300:FF:000006">
    <property type="entry name" value="DNA-binding transcriptional regulator NtrC"/>
    <property type="match status" value="1"/>
</dbReference>
<reference evidence="7 8" key="1">
    <citation type="submission" date="2016-11" db="EMBL/GenBank/DDBJ databases">
        <authorList>
            <person name="Jaros S."/>
            <person name="Januszkiewicz K."/>
            <person name="Wedrychowicz H."/>
        </authorList>
    </citation>
    <scope>NUCLEOTIDE SEQUENCE [LARGE SCALE GENOMIC DNA]</scope>
    <source>
        <strain evidence="7 8">DSM 17477</strain>
    </source>
</reference>
<dbReference type="GO" id="GO:0006355">
    <property type="term" value="P:regulation of DNA-templated transcription"/>
    <property type="evidence" value="ECO:0007669"/>
    <property type="project" value="InterPro"/>
</dbReference>
<dbReference type="Proteomes" id="UP000184052">
    <property type="component" value="Unassembled WGS sequence"/>
</dbReference>
<accession>A0A1M6HNH6</accession>
<dbReference type="Gene3D" id="1.10.8.60">
    <property type="match status" value="1"/>
</dbReference>
<protein>
    <submittedName>
        <fullName evidence="7">Transcriptional regulator containing PAS, AAA-type ATPase, and DNA-binding Fis domains</fullName>
    </submittedName>
</protein>
<evidence type="ECO:0000256" key="2">
    <source>
        <dbReference type="ARBA" id="ARBA00022840"/>
    </source>
</evidence>
<sequence>MLNRVSKTIYDALSEGIVLIDSEERIQLINNAAREIFGFMDTGTIDHPEGKLEEGDIVCIATNSLGADDGYLNAEVLRKLGFRGKIEYGHSFVIAGKYLFEDMDPYCIHEHVYSDIQDYSIEFENIFFNVVIDDIDKYIEIGYGEESYRLDYFYAISNMIVVDGKTGKLKFVQSLGYTSRKETPRELLEGNPFRGKGRYYRLRELIGRKISEVFQPNSTMEALGKVAGGEAVDYVKKFDKFNNMPTLCSIKPIDGGKIKGAILIVENLSNIERAMKEKDYVLTQLNKLQKSIGSGSGFVDKFPAIIGRSGKIRQVKEMAGKASGSNSNLLILGESGTGKSLLAREIHENSPRGDFPFISINCSSIPENLLESELFGYEQGAFTGASRKGKKGMFELAHEGTIFLDEIGDMNIYLQAKLLKIIQEKRFFRLGGDREIEVDVRVIAATNISLENAVKEGRFRKDLYYRLNVLSINMPSLREMKDDIELLVEKLLPKACIKAGVDLKNVSHSALSRLKAYSFPGNIRELENILERAVNLTHEEIITSDSLIFENESVETRNVFRDLKYYAKEAEKRVIIEALIFYDYDLKSVMKDLNIKKSSLYNKIKEYDINIVQKNGNCSKNME</sequence>
<dbReference type="CDD" id="cd00009">
    <property type="entry name" value="AAA"/>
    <property type="match status" value="1"/>
</dbReference>
<keyword evidence="8" id="KW-1185">Reference proteome</keyword>
<proteinExistence type="predicted"/>
<dbReference type="InterPro" id="IPR027417">
    <property type="entry name" value="P-loop_NTPase"/>
</dbReference>
<dbReference type="SUPFAM" id="SSF46689">
    <property type="entry name" value="Homeodomain-like"/>
    <property type="match status" value="1"/>
</dbReference>
<evidence type="ECO:0000256" key="5">
    <source>
        <dbReference type="ARBA" id="ARBA00023163"/>
    </source>
</evidence>
<dbReference type="PROSITE" id="PS00675">
    <property type="entry name" value="SIGMA54_INTERACT_1"/>
    <property type="match status" value="1"/>
</dbReference>
<evidence type="ECO:0000256" key="3">
    <source>
        <dbReference type="ARBA" id="ARBA00023015"/>
    </source>
</evidence>
<dbReference type="InterPro" id="IPR058031">
    <property type="entry name" value="AAA_lid_NorR"/>
</dbReference>
<name>A0A1M6HNH6_9FIRM</name>
<gene>
    <name evidence="7" type="ORF">SAMN02745751_02047</name>
</gene>
<dbReference type="SUPFAM" id="SSF52540">
    <property type="entry name" value="P-loop containing nucleoside triphosphate hydrolases"/>
    <property type="match status" value="1"/>
</dbReference>
<dbReference type="PANTHER" id="PTHR32071:SF57">
    <property type="entry name" value="C4-DICARBOXYLATE TRANSPORT TRANSCRIPTIONAL REGULATORY PROTEIN DCTD"/>
    <property type="match status" value="1"/>
</dbReference>
<dbReference type="InterPro" id="IPR025944">
    <property type="entry name" value="Sigma_54_int_dom_CS"/>
</dbReference>
<dbReference type="STRING" id="1121476.SAMN02745751_02047"/>
<evidence type="ECO:0000259" key="6">
    <source>
        <dbReference type="PROSITE" id="PS50045"/>
    </source>
</evidence>
<keyword evidence="3" id="KW-0805">Transcription regulation</keyword>
<dbReference type="Pfam" id="PF00158">
    <property type="entry name" value="Sigma54_activat"/>
    <property type="match status" value="1"/>
</dbReference>
<evidence type="ECO:0000256" key="4">
    <source>
        <dbReference type="ARBA" id="ARBA00023125"/>
    </source>
</evidence>